<dbReference type="EMBL" id="WNTK01000135">
    <property type="protein sequence ID" value="KAG9471530.1"/>
    <property type="molecule type" value="Genomic_DNA"/>
</dbReference>
<accession>A0A8J6JXM6</accession>
<dbReference type="AlphaFoldDB" id="A0A8J6JXM6"/>
<proteinExistence type="predicted"/>
<gene>
    <name evidence="1" type="ORF">GDO78_014444</name>
</gene>
<reference evidence="1" key="1">
    <citation type="thesis" date="2020" institute="ProQuest LLC" country="789 East Eisenhower Parkway, Ann Arbor, MI, USA">
        <title>Comparative Genomics and Chromosome Evolution.</title>
        <authorList>
            <person name="Mudd A.B."/>
        </authorList>
    </citation>
    <scope>NUCLEOTIDE SEQUENCE</scope>
    <source>
        <strain evidence="1">HN-11 Male</strain>
        <tissue evidence="1">Kidney and liver</tissue>
    </source>
</reference>
<protein>
    <submittedName>
        <fullName evidence="1">Uncharacterized protein</fullName>
    </submittedName>
</protein>
<organism evidence="1 2">
    <name type="scientific">Eleutherodactylus coqui</name>
    <name type="common">Puerto Rican coqui</name>
    <dbReference type="NCBI Taxonomy" id="57060"/>
    <lineage>
        <taxon>Eukaryota</taxon>
        <taxon>Metazoa</taxon>
        <taxon>Chordata</taxon>
        <taxon>Craniata</taxon>
        <taxon>Vertebrata</taxon>
        <taxon>Euteleostomi</taxon>
        <taxon>Amphibia</taxon>
        <taxon>Batrachia</taxon>
        <taxon>Anura</taxon>
        <taxon>Neobatrachia</taxon>
        <taxon>Hyloidea</taxon>
        <taxon>Eleutherodactylidae</taxon>
        <taxon>Eleutherodactylinae</taxon>
        <taxon>Eleutherodactylus</taxon>
        <taxon>Eleutherodactylus</taxon>
    </lineage>
</organism>
<sequence>MFRSSPLCPRRAYGALRAAYLLAEAGGQSPGTVGDRFRFGACEGFPHPSEGALYLTH</sequence>
<name>A0A8J6JXM6_ELECQ</name>
<evidence type="ECO:0000313" key="2">
    <source>
        <dbReference type="Proteomes" id="UP000770717"/>
    </source>
</evidence>
<comment type="caution">
    <text evidence="1">The sequence shown here is derived from an EMBL/GenBank/DDBJ whole genome shotgun (WGS) entry which is preliminary data.</text>
</comment>
<evidence type="ECO:0000313" key="1">
    <source>
        <dbReference type="EMBL" id="KAG9471530.1"/>
    </source>
</evidence>
<dbReference type="Proteomes" id="UP000770717">
    <property type="component" value="Unassembled WGS sequence"/>
</dbReference>
<keyword evidence="2" id="KW-1185">Reference proteome</keyword>